<evidence type="ECO:0000256" key="2">
    <source>
        <dbReference type="ARBA" id="ARBA00008022"/>
    </source>
</evidence>
<sequence length="80" mass="8814">MKPVPICCLLLLLSFICHRGHSASLSGNEIKAPEHPISESEQGESDALGPLFRTKRHLNICVYCCKCCKKQKGCGMCCFT</sequence>
<evidence type="ECO:0000256" key="1">
    <source>
        <dbReference type="ARBA" id="ARBA00004613"/>
    </source>
</evidence>
<reference evidence="7" key="1">
    <citation type="journal article" date="2010" name="Science">
        <title>The genome of the Western clawed frog Xenopus tropicalis.</title>
        <authorList>
            <person name="Hellsten U."/>
            <person name="Harland R.M."/>
            <person name="Gilchrist M.J."/>
            <person name="Hendrix D."/>
            <person name="Jurka J."/>
            <person name="Kapitonov V."/>
            <person name="Ovcharenko I."/>
            <person name="Putnam N.H."/>
            <person name="Shu S."/>
            <person name="Taher L."/>
            <person name="Blitz I.L."/>
            <person name="Blumberg B."/>
            <person name="Dichmann D.S."/>
            <person name="Dubchak I."/>
            <person name="Amaya E."/>
            <person name="Detter J.C."/>
            <person name="Fletcher R."/>
            <person name="Gerhard D.S."/>
            <person name="Goodstein D."/>
            <person name="Graves T."/>
            <person name="Grigoriev I.V."/>
            <person name="Grimwood J."/>
            <person name="Kawashima T."/>
            <person name="Lindquist E."/>
            <person name="Lucas S.M."/>
            <person name="Mead P.E."/>
            <person name="Mitros T."/>
            <person name="Ogino H."/>
            <person name="Ohta Y."/>
            <person name="Poliakov A.V."/>
            <person name="Pollet N."/>
            <person name="Robert J."/>
            <person name="Salamov A."/>
            <person name="Sater A.K."/>
            <person name="Schmutz J."/>
            <person name="Terry A."/>
            <person name="Vize P.D."/>
            <person name="Warren W.C."/>
            <person name="Wells D."/>
            <person name="Wills A."/>
            <person name="Wilson R.K."/>
            <person name="Zimmerman L.B."/>
            <person name="Zorn A.M."/>
            <person name="Grainger R."/>
            <person name="Grammer T."/>
            <person name="Khokha M.K."/>
            <person name="Richardson P.M."/>
            <person name="Rokhsar D.S."/>
        </authorList>
    </citation>
    <scope>NUCLEOTIDE SEQUENCE [LARGE SCALE GENOMIC DNA]</scope>
    <source>
        <strain evidence="7">Nigerian</strain>
    </source>
</reference>
<evidence type="ECO:0000313" key="7">
    <source>
        <dbReference type="Ensembl" id="ENSXETP00000080944"/>
    </source>
</evidence>
<feature type="chain" id="PRO_5026029034" evidence="6">
    <location>
        <begin position="23"/>
        <end position="80"/>
    </location>
</feature>
<keyword evidence="3" id="KW-0964">Secreted</keyword>
<keyword evidence="5" id="KW-1015">Disulfide bond</keyword>
<reference evidence="7" key="2">
    <citation type="submission" date="2020-05" db="UniProtKB">
        <authorList>
            <consortium name="Ensembl"/>
        </authorList>
    </citation>
    <scope>IDENTIFICATION</scope>
</reference>
<dbReference type="Pfam" id="PF06446">
    <property type="entry name" value="Hepcidin"/>
    <property type="match status" value="1"/>
</dbReference>
<comment type="subcellular location">
    <subcellularLocation>
        <location evidence="1">Secreted</location>
    </subcellularLocation>
</comment>
<evidence type="ECO:0000256" key="3">
    <source>
        <dbReference type="ARBA" id="ARBA00022525"/>
    </source>
</evidence>
<dbReference type="Bgee" id="ENSXETG00000032918">
    <property type="expression patterns" value="Expressed in liver and 3 other cell types or tissues"/>
</dbReference>
<dbReference type="GO" id="GO:0005576">
    <property type="term" value="C:extracellular region"/>
    <property type="evidence" value="ECO:0007669"/>
    <property type="project" value="UniProtKB-SubCell"/>
</dbReference>
<dbReference type="GO" id="GO:0006879">
    <property type="term" value="P:intracellular iron ion homeostasis"/>
    <property type="evidence" value="ECO:0007669"/>
    <property type="project" value="InterPro"/>
</dbReference>
<dbReference type="GO" id="GO:0005179">
    <property type="term" value="F:hormone activity"/>
    <property type="evidence" value="ECO:0007669"/>
    <property type="project" value="UniProtKB-KW"/>
</dbReference>
<evidence type="ECO:0000256" key="5">
    <source>
        <dbReference type="ARBA" id="ARBA00023157"/>
    </source>
</evidence>
<organism evidence="7">
    <name type="scientific">Xenopus tropicalis</name>
    <name type="common">Western clawed frog</name>
    <name type="synonym">Silurana tropicalis</name>
    <dbReference type="NCBI Taxonomy" id="8364"/>
    <lineage>
        <taxon>Eukaryota</taxon>
        <taxon>Metazoa</taxon>
        <taxon>Chordata</taxon>
        <taxon>Craniata</taxon>
        <taxon>Vertebrata</taxon>
        <taxon>Euteleostomi</taxon>
        <taxon>Amphibia</taxon>
        <taxon>Batrachia</taxon>
        <taxon>Anura</taxon>
        <taxon>Pipoidea</taxon>
        <taxon>Pipidae</taxon>
        <taxon>Xenopodinae</taxon>
        <taxon>Xenopus</taxon>
        <taxon>Silurana</taxon>
    </lineage>
</organism>
<gene>
    <name evidence="7" type="primary">hamp2</name>
</gene>
<proteinExistence type="inferred from homology"/>
<dbReference type="Ensembl" id="ENSXETT00000073598">
    <property type="protein sequence ID" value="ENSXETP00000080944"/>
    <property type="gene ID" value="ENSXETG00000032918"/>
</dbReference>
<dbReference type="InterPro" id="IPR010500">
    <property type="entry name" value="Hepcidin"/>
</dbReference>
<protein>
    <submittedName>
        <fullName evidence="7">Hepcidin 1</fullName>
    </submittedName>
</protein>
<accession>A0A6I8RH50</accession>
<keyword evidence="4" id="KW-0372">Hormone</keyword>
<dbReference type="AlphaFoldDB" id="A0A6I8RH50"/>
<evidence type="ECO:0000256" key="4">
    <source>
        <dbReference type="ARBA" id="ARBA00022702"/>
    </source>
</evidence>
<feature type="signal peptide" evidence="6">
    <location>
        <begin position="1"/>
        <end position="22"/>
    </location>
</feature>
<comment type="similarity">
    <text evidence="2">Belongs to the hepcidin family.</text>
</comment>
<name>A0A6I8RH50_XENTR</name>
<evidence type="ECO:0000256" key="6">
    <source>
        <dbReference type="SAM" id="SignalP"/>
    </source>
</evidence>
<keyword evidence="6" id="KW-0732">Signal</keyword>